<organism evidence="2 3">
    <name type="scientific">Phenylobacterium soli</name>
    <dbReference type="NCBI Taxonomy" id="2170551"/>
    <lineage>
        <taxon>Bacteria</taxon>
        <taxon>Pseudomonadati</taxon>
        <taxon>Pseudomonadota</taxon>
        <taxon>Alphaproteobacteria</taxon>
        <taxon>Caulobacterales</taxon>
        <taxon>Caulobacteraceae</taxon>
        <taxon>Phenylobacterium</taxon>
    </lineage>
</organism>
<accession>A0A328AIF4</accession>
<dbReference type="OrthoDB" id="9771666at2"/>
<dbReference type="EMBL" id="QFYQ01000001">
    <property type="protein sequence ID" value="RAK54287.1"/>
    <property type="molecule type" value="Genomic_DNA"/>
</dbReference>
<dbReference type="GO" id="GO:0016787">
    <property type="term" value="F:hydrolase activity"/>
    <property type="evidence" value="ECO:0007669"/>
    <property type="project" value="UniProtKB-KW"/>
</dbReference>
<proteinExistence type="predicted"/>
<dbReference type="InterPro" id="IPR051049">
    <property type="entry name" value="Dienelactone_hydrolase-like"/>
</dbReference>
<dbReference type="PANTHER" id="PTHR46623:SF6">
    <property type="entry name" value="ALPHA_BETA-HYDROLASES SUPERFAMILY PROTEIN"/>
    <property type="match status" value="1"/>
</dbReference>
<keyword evidence="2" id="KW-0378">Hydrolase</keyword>
<dbReference type="InterPro" id="IPR002925">
    <property type="entry name" value="Dienelactn_hydro"/>
</dbReference>
<dbReference type="InterPro" id="IPR029058">
    <property type="entry name" value="AB_hydrolase_fold"/>
</dbReference>
<gene>
    <name evidence="2" type="ORF">DJ017_06985</name>
</gene>
<dbReference type="RefSeq" id="WP_111528038.1">
    <property type="nucleotide sequence ID" value="NZ_JBHRSG010000002.1"/>
</dbReference>
<dbReference type="Gene3D" id="3.40.50.1820">
    <property type="entry name" value="alpha/beta hydrolase"/>
    <property type="match status" value="1"/>
</dbReference>
<feature type="domain" description="Dienelactone hydrolase" evidence="1">
    <location>
        <begin position="24"/>
        <end position="223"/>
    </location>
</feature>
<comment type="caution">
    <text evidence="2">The sequence shown here is derived from an EMBL/GenBank/DDBJ whole genome shotgun (WGS) entry which is preliminary data.</text>
</comment>
<keyword evidence="3" id="KW-1185">Reference proteome</keyword>
<reference evidence="3" key="1">
    <citation type="submission" date="2018-05" db="EMBL/GenBank/DDBJ databases">
        <authorList>
            <person name="Li X."/>
        </authorList>
    </citation>
    <scope>NUCLEOTIDE SEQUENCE [LARGE SCALE GENOMIC DNA]</scope>
    <source>
        <strain evidence="3">LX32</strain>
    </source>
</reference>
<dbReference type="Pfam" id="PF01738">
    <property type="entry name" value="DLH"/>
    <property type="match status" value="1"/>
</dbReference>
<protein>
    <submittedName>
        <fullName evidence="2">Dienelactone hydrolase family protein</fullName>
    </submittedName>
</protein>
<sequence>MGETIKIAGADGFEFSAYHEPAFTPSKGGVIVIQEIFGIDRHIRADVGRWAKMGYHAVAPSLYDRREWGFTAEHDPAGLQAGVGHARATPIEQALTDIAACRDFLKSHGAAKVCVVGYCYGGSLAWLSACQLDGIAAASSYYGSMVQANAALEPKCPVIVHLGRLDAGIPADDVEAAVHQHHPDLPVYIYEAAGHGFNNESPERYNAEASDLARHRTLELFDNA</sequence>
<name>A0A328AIF4_9CAUL</name>
<evidence type="ECO:0000259" key="1">
    <source>
        <dbReference type="Pfam" id="PF01738"/>
    </source>
</evidence>
<dbReference type="Proteomes" id="UP000249254">
    <property type="component" value="Unassembled WGS sequence"/>
</dbReference>
<dbReference type="SUPFAM" id="SSF53474">
    <property type="entry name" value="alpha/beta-Hydrolases"/>
    <property type="match status" value="1"/>
</dbReference>
<evidence type="ECO:0000313" key="3">
    <source>
        <dbReference type="Proteomes" id="UP000249254"/>
    </source>
</evidence>
<evidence type="ECO:0000313" key="2">
    <source>
        <dbReference type="EMBL" id="RAK54287.1"/>
    </source>
</evidence>
<dbReference type="AlphaFoldDB" id="A0A328AIF4"/>
<dbReference type="PANTHER" id="PTHR46623">
    <property type="entry name" value="CARBOXYMETHYLENEBUTENOLIDASE-RELATED"/>
    <property type="match status" value="1"/>
</dbReference>